<protein>
    <submittedName>
        <fullName evidence="2">Uncharacterized protein</fullName>
    </submittedName>
</protein>
<proteinExistence type="predicted"/>
<organism evidence="2 3">
    <name type="scientific">Bacillus rhizoplanae</name>
    <dbReference type="NCBI Taxonomy" id="2880966"/>
    <lineage>
        <taxon>Bacteria</taxon>
        <taxon>Bacillati</taxon>
        <taxon>Bacillota</taxon>
        <taxon>Bacilli</taxon>
        <taxon>Bacillales</taxon>
        <taxon>Bacillaceae</taxon>
        <taxon>Bacillus</taxon>
    </lineage>
</organism>
<feature type="transmembrane region" description="Helical" evidence="1">
    <location>
        <begin position="133"/>
        <end position="155"/>
    </location>
</feature>
<keyword evidence="1" id="KW-0812">Transmembrane</keyword>
<feature type="transmembrane region" description="Helical" evidence="1">
    <location>
        <begin position="86"/>
        <end position="103"/>
    </location>
</feature>
<keyword evidence="3" id="KW-1185">Reference proteome</keyword>
<gene>
    <name evidence="2" type="ORF">BACCIP111899_01777</name>
</gene>
<dbReference type="EMBL" id="CAKJTI010000006">
    <property type="protein sequence ID" value="CAG9612600.1"/>
    <property type="molecule type" value="Genomic_DNA"/>
</dbReference>
<keyword evidence="1" id="KW-1133">Transmembrane helix</keyword>
<reference evidence="2 3" key="1">
    <citation type="submission" date="2021-10" db="EMBL/GenBank/DDBJ databases">
        <authorList>
            <person name="Criscuolo A."/>
        </authorList>
    </citation>
    <scope>NUCLEOTIDE SEQUENCE [LARGE SCALE GENOMIC DNA]</scope>
    <source>
        <strain evidence="3">CIP 111899</strain>
    </source>
</reference>
<sequence>MGDQVVISGTANDGIIAGFLALGLIFVIIFLVWAVAAYLLTAFALYNMAKADGLEDSFFAFIPFLNCKTWGDLIGKKLPQFMQPQAGWKLFGVYVACFIIKWIPFLYTISSVLFIVLGIYVVYLLLERYTTNAVLYTVLHVITCSIFLPIHLFVIRNNEPRY</sequence>
<name>A0ABN7ZY97_9BACI</name>
<evidence type="ECO:0000256" key="1">
    <source>
        <dbReference type="SAM" id="Phobius"/>
    </source>
</evidence>
<keyword evidence="1" id="KW-0472">Membrane</keyword>
<dbReference type="RefSeq" id="WP_230574753.1">
    <property type="nucleotide sequence ID" value="NZ_CAKJTI010000006.1"/>
</dbReference>
<evidence type="ECO:0000313" key="3">
    <source>
        <dbReference type="Proteomes" id="UP000789423"/>
    </source>
</evidence>
<dbReference type="Proteomes" id="UP000789423">
    <property type="component" value="Unassembled WGS sequence"/>
</dbReference>
<accession>A0ABN7ZY97</accession>
<comment type="caution">
    <text evidence="2">The sequence shown here is derived from an EMBL/GenBank/DDBJ whole genome shotgun (WGS) entry which is preliminary data.</text>
</comment>
<evidence type="ECO:0000313" key="2">
    <source>
        <dbReference type="EMBL" id="CAG9612600.1"/>
    </source>
</evidence>
<feature type="transmembrane region" description="Helical" evidence="1">
    <location>
        <begin position="15"/>
        <end position="40"/>
    </location>
</feature>